<keyword evidence="5" id="KW-0378">Hydrolase</keyword>
<comment type="caution">
    <text evidence="6">The sequence shown here is derived from an EMBL/GenBank/DDBJ whole genome shotgun (WGS) entry which is preliminary data.</text>
</comment>
<evidence type="ECO:0000256" key="5">
    <source>
        <dbReference type="RuleBase" id="RU361180"/>
    </source>
</evidence>
<evidence type="ECO:0000256" key="4">
    <source>
        <dbReference type="ARBA" id="ARBA00019905"/>
    </source>
</evidence>
<dbReference type="GO" id="GO:0005993">
    <property type="term" value="P:trehalose catabolic process"/>
    <property type="evidence" value="ECO:0007669"/>
    <property type="project" value="TreeGrafter"/>
</dbReference>
<dbReference type="AlphaFoldDB" id="A0A6G0U1Y8"/>
<name>A0A6G0U1Y8_APHGL</name>
<dbReference type="PRINTS" id="PR00744">
    <property type="entry name" value="GLHYDRLASE37"/>
</dbReference>
<dbReference type="InterPro" id="IPR012341">
    <property type="entry name" value="6hp_glycosidase-like_sf"/>
</dbReference>
<dbReference type="PANTHER" id="PTHR23403:SF1">
    <property type="entry name" value="TREHALASE"/>
    <property type="match status" value="1"/>
</dbReference>
<accession>A0A6G0U1Y8</accession>
<dbReference type="OrthoDB" id="3542292at2759"/>
<dbReference type="PANTHER" id="PTHR23403">
    <property type="entry name" value="TREHALASE"/>
    <property type="match status" value="1"/>
</dbReference>
<dbReference type="Gene3D" id="1.50.10.10">
    <property type="match status" value="4"/>
</dbReference>
<keyword evidence="5" id="KW-0326">Glycosidase</keyword>
<keyword evidence="7" id="KW-1185">Reference proteome</keyword>
<dbReference type="EMBL" id="VYZN01000009">
    <property type="protein sequence ID" value="KAE9542953.1"/>
    <property type="molecule type" value="Genomic_DNA"/>
</dbReference>
<evidence type="ECO:0000256" key="2">
    <source>
        <dbReference type="ARBA" id="ARBA00005615"/>
    </source>
</evidence>
<dbReference type="SUPFAM" id="SSF48208">
    <property type="entry name" value="Six-hairpin glycosidases"/>
    <property type="match status" value="2"/>
</dbReference>
<evidence type="ECO:0000256" key="1">
    <source>
        <dbReference type="ARBA" id="ARBA00001576"/>
    </source>
</evidence>
<protein>
    <recommendedName>
        <fullName evidence="4 5">Trehalase</fullName>
        <ecNumber evidence="3 5">3.2.1.28</ecNumber>
    </recommendedName>
    <alternativeName>
        <fullName evidence="5">Alpha-trehalose glucohydrolase</fullName>
    </alternativeName>
</protein>
<dbReference type="InterPro" id="IPR008928">
    <property type="entry name" value="6-hairpin_glycosidase_sf"/>
</dbReference>
<evidence type="ECO:0000313" key="6">
    <source>
        <dbReference type="EMBL" id="KAE9542953.1"/>
    </source>
</evidence>
<organism evidence="6 7">
    <name type="scientific">Aphis glycines</name>
    <name type="common">Soybean aphid</name>
    <dbReference type="NCBI Taxonomy" id="307491"/>
    <lineage>
        <taxon>Eukaryota</taxon>
        <taxon>Metazoa</taxon>
        <taxon>Ecdysozoa</taxon>
        <taxon>Arthropoda</taxon>
        <taxon>Hexapoda</taxon>
        <taxon>Insecta</taxon>
        <taxon>Pterygota</taxon>
        <taxon>Neoptera</taxon>
        <taxon>Paraneoptera</taxon>
        <taxon>Hemiptera</taxon>
        <taxon>Sternorrhyncha</taxon>
        <taxon>Aphidomorpha</taxon>
        <taxon>Aphidoidea</taxon>
        <taxon>Aphididae</taxon>
        <taxon>Aphidini</taxon>
        <taxon>Aphis</taxon>
        <taxon>Aphis</taxon>
    </lineage>
</organism>
<sequence length="1053" mass="119919">MCCGCPRTPPTLSSAACHSDDDRLLKCTGNDSDSGTGNAVTETSAGILHSCEELIPCARARALAKVVELGDDTRPAACAESPWPMIAVVTRDDHGSRRSDIMTTTAAAVATAATGAAAWQVTTRSSGSPAAVCKMRSSATVTTTVTTVAVRLTAVLLLLMASARPAIALGQLQGQYNGPYPEICPSDIYCHGELLDDIQMQQLYADSKTFVDKKLRRSEAEIIKSYRELKLRNNGRVPTRAVLTKFVEENFSDDPLVEWVPPDFVEIPTVSTYVQDQNYKNWILQLNQIWKRLARKVDEDVKVNPDRHSSIYLPNGFFIAGGRFTELYYWDSYWIIRGAILCDMKDTARGIIQNFLYLVHRFGYVPNGSRIYYLMRSQPPLLIQMAASYYTYTDDLDFIKKNIQYLEAEFNFWMTNRTIQVEKAGNTYVMGHQDKTLAMPYSSLDDKNELYSRLKAAAETGWDFSSKHYNNFGQNTGDLSNTDPQNFIYVELNAILQANAVVLAQFFKLLGNQAKFKYYDDIGQRFQIGINALLWNEEEGIWLDYDLTTKLSRVPTSNINSTQQWDYPNCWSPLQAMVIQGLDRTNYKPAQTVAINLAKSWINTNYVGYITSGTMFEKYSALEVGTTGGGGEYTPQTGFGWTNDGYHSSQNLLHDPYHPPPIYQICHREFLSGINQLWKKLAKIIPNKVKNDADLYSMIYVPNGFFVNVESQNEFYYWDAYWIIKGALICGMETTVKDAEMMFWLKYRTVNVKSNGNTYVMTHYMSNTFDPRPEMYSADVYIAKSLPSKDQDEYYCRVKAASESGWGFSSKHFHNRDHYNDFRKVLLKTNPLNFAYVELNSIMQLNSNILSNMYLMVNDEVNSKFYKQLAHRYQIGINALLWNEDEKIWLDFDTSTAESRNYFYASNLAPLWTGSYDDKLSEFYGDSAVEYLIRNNIINEDLTPRVPTSLYNTGLDWDYYNCWPQLQSMIIFGLHSTRSEKAKQVALNLASSWVYTNFVGYNNTRTLFEKYSAITLGSNGEKKARKNYPAGYGVTIGVLLEIFHEWGDKLKSK</sequence>
<gene>
    <name evidence="6" type="ORF">AGLY_002864</name>
</gene>
<comment type="similarity">
    <text evidence="2 5">Belongs to the glycosyl hydrolase 37 family.</text>
</comment>
<evidence type="ECO:0000313" key="7">
    <source>
        <dbReference type="Proteomes" id="UP000475862"/>
    </source>
</evidence>
<dbReference type="Pfam" id="PF01204">
    <property type="entry name" value="Trehalase"/>
    <property type="match status" value="4"/>
</dbReference>
<comment type="catalytic activity">
    <reaction evidence="1 5">
        <text>alpha,alpha-trehalose + H2O = alpha-D-glucose + beta-D-glucose</text>
        <dbReference type="Rhea" id="RHEA:32675"/>
        <dbReference type="ChEBI" id="CHEBI:15377"/>
        <dbReference type="ChEBI" id="CHEBI:15903"/>
        <dbReference type="ChEBI" id="CHEBI:16551"/>
        <dbReference type="ChEBI" id="CHEBI:17925"/>
        <dbReference type="EC" id="3.2.1.28"/>
    </reaction>
</comment>
<dbReference type="EC" id="3.2.1.28" evidence="3 5"/>
<dbReference type="GO" id="GO:0004555">
    <property type="term" value="F:alpha,alpha-trehalase activity"/>
    <property type="evidence" value="ECO:0007669"/>
    <property type="project" value="UniProtKB-EC"/>
</dbReference>
<reference evidence="6 7" key="1">
    <citation type="submission" date="2019-08" db="EMBL/GenBank/DDBJ databases">
        <title>The genome of the soybean aphid Biotype 1, its phylome, world population structure and adaptation to the North American continent.</title>
        <authorList>
            <person name="Giordano R."/>
            <person name="Donthu R.K."/>
            <person name="Hernandez A.G."/>
            <person name="Wright C.L."/>
            <person name="Zimin A.V."/>
        </authorList>
    </citation>
    <scope>NUCLEOTIDE SEQUENCE [LARGE SCALE GENOMIC DNA]</scope>
    <source>
        <tissue evidence="6">Whole aphids</tissue>
    </source>
</reference>
<dbReference type="InterPro" id="IPR001661">
    <property type="entry name" value="Glyco_hydro_37"/>
</dbReference>
<proteinExistence type="inferred from homology"/>
<dbReference type="Proteomes" id="UP000475862">
    <property type="component" value="Unassembled WGS sequence"/>
</dbReference>
<evidence type="ECO:0000256" key="3">
    <source>
        <dbReference type="ARBA" id="ARBA00012757"/>
    </source>
</evidence>